<accession>A0ABW3B6E6</accession>
<dbReference type="Proteomes" id="UP001597012">
    <property type="component" value="Unassembled WGS sequence"/>
</dbReference>
<dbReference type="Pfam" id="PF23296">
    <property type="entry name" value="DUF7079"/>
    <property type="match status" value="1"/>
</dbReference>
<protein>
    <recommendedName>
        <fullName evidence="1">DUF7079 domain-containing protein</fullName>
    </recommendedName>
</protein>
<dbReference type="EMBL" id="JBHTHY010000011">
    <property type="protein sequence ID" value="MFD0798244.1"/>
    <property type="molecule type" value="Genomic_DNA"/>
</dbReference>
<comment type="caution">
    <text evidence="2">The sequence shown here is derived from an EMBL/GenBank/DDBJ whole genome shotgun (WGS) entry which is preliminary data.</text>
</comment>
<evidence type="ECO:0000313" key="2">
    <source>
        <dbReference type="EMBL" id="MFD0798244.1"/>
    </source>
</evidence>
<dbReference type="RefSeq" id="WP_379934905.1">
    <property type="nucleotide sequence ID" value="NZ_JBHTHY010000011.1"/>
</dbReference>
<sequence>MIDSVNYEERKPIWIALSELYLDTELQAHDFRYIARVIMESPYTFDEVKQINTYEVFPVLQYNLLSVAGVWSGFQEEWLVKEIKEALKRQSKIKKIGISIRWRMGKWMQKTYWQKLEEIYTELTATPDSLA</sequence>
<name>A0ABW3B6E6_9FLAO</name>
<proteinExistence type="predicted"/>
<reference evidence="3" key="1">
    <citation type="journal article" date="2019" name="Int. J. Syst. Evol. Microbiol.">
        <title>The Global Catalogue of Microorganisms (GCM) 10K type strain sequencing project: providing services to taxonomists for standard genome sequencing and annotation.</title>
        <authorList>
            <consortium name="The Broad Institute Genomics Platform"/>
            <consortium name="The Broad Institute Genome Sequencing Center for Infectious Disease"/>
            <person name="Wu L."/>
            <person name="Ma J."/>
        </authorList>
    </citation>
    <scope>NUCLEOTIDE SEQUENCE [LARGE SCALE GENOMIC DNA]</scope>
    <source>
        <strain evidence="3">CCUG 61948</strain>
    </source>
</reference>
<organism evidence="2 3">
    <name type="scientific">Maribacter chungangensis</name>
    <dbReference type="NCBI Taxonomy" id="1069117"/>
    <lineage>
        <taxon>Bacteria</taxon>
        <taxon>Pseudomonadati</taxon>
        <taxon>Bacteroidota</taxon>
        <taxon>Flavobacteriia</taxon>
        <taxon>Flavobacteriales</taxon>
        <taxon>Flavobacteriaceae</taxon>
        <taxon>Maribacter</taxon>
    </lineage>
</organism>
<feature type="domain" description="DUF7079" evidence="1">
    <location>
        <begin position="8"/>
        <end position="118"/>
    </location>
</feature>
<gene>
    <name evidence="2" type="ORF">ACFQZJ_12300</name>
</gene>
<evidence type="ECO:0000259" key="1">
    <source>
        <dbReference type="Pfam" id="PF23296"/>
    </source>
</evidence>
<keyword evidence="3" id="KW-1185">Reference proteome</keyword>
<evidence type="ECO:0000313" key="3">
    <source>
        <dbReference type="Proteomes" id="UP001597012"/>
    </source>
</evidence>
<dbReference type="InterPro" id="IPR055507">
    <property type="entry name" value="DUF7079"/>
</dbReference>